<dbReference type="SUPFAM" id="SSF56925">
    <property type="entry name" value="OMPA-like"/>
    <property type="match status" value="1"/>
</dbReference>
<gene>
    <name evidence="2" type="ORF">Ga0123461_1257</name>
</gene>
<reference evidence="2 3" key="1">
    <citation type="submission" date="2016-12" db="EMBL/GenBank/DDBJ databases">
        <title>Isolation and genomic insights into novel planktonic Zetaproteobacteria from stratified waters of the Chesapeake Bay.</title>
        <authorList>
            <person name="McAllister S.M."/>
            <person name="Kato S."/>
            <person name="Chan C.S."/>
            <person name="Chiu B.K."/>
            <person name="Field E.K."/>
        </authorList>
    </citation>
    <scope>NUCLEOTIDE SEQUENCE [LARGE SCALE GENOMIC DNA]</scope>
    <source>
        <strain evidence="2 3">CP-5</strain>
    </source>
</reference>
<sequence>MHLHSLHATDFIARFLMKNLTKSSVICMALCLITLLFPIVPFAEEVNGQSIKPTPAKFRLTYESVTLPANEKMGFLGGSFLYDVNDWFSLGASSYGALAGQRGGFITLGLATELKKELNRYSEINAGLFVGAGGGRGGYQLSGGGLMLRYHVGAQLKSDDWGNLGAGVSYIDFPDGAIHSTQPYISYEYPFYTLIASGKTELPEWEGASFGRGNQAEQEFMAVYRSYSIPAGVKADNGGTQHKSMRLLGAQWNRYFDDNLFLKIESEGAMGGKSTGYMQIFLGLGYRMEIFDGTWLKASSSLGVAGGGNVATGGGFLVNADLSLQQRLGDHLFAEVSGGYVKAPGASFRAVSVAGKLGYHFYTPNIRDEEEVSLSDLAGFNPSHFRVRATHQSYKKAAANWRTHHPNLNVDLLGIQIDYFPYQYLFLTGQGIAAYKGMAGAYMTGLVGAGVHLPLFGSPLFVEGEALIGAAGGGGLAMGGGLVWQGNAGLGYQFTDDLSLSAQYGYMGAVNGNFRARVMTLSFGYSFTLFSK</sequence>
<keyword evidence="3" id="KW-1185">Reference proteome</keyword>
<dbReference type="InterPro" id="IPR011250">
    <property type="entry name" value="OMP/PagP_B-barrel"/>
</dbReference>
<dbReference type="AlphaFoldDB" id="A0A2K8L619"/>
<accession>A0A2K8L619</accession>
<keyword evidence="1" id="KW-0812">Transmembrane</keyword>
<evidence type="ECO:0000256" key="1">
    <source>
        <dbReference type="SAM" id="Phobius"/>
    </source>
</evidence>
<name>A0A2K8L619_MARES</name>
<organism evidence="2 3">
    <name type="scientific">Mariprofundus aestuarium</name>
    <dbReference type="NCBI Taxonomy" id="1921086"/>
    <lineage>
        <taxon>Bacteria</taxon>
        <taxon>Pseudomonadati</taxon>
        <taxon>Pseudomonadota</taxon>
        <taxon>Candidatius Mariprofundia</taxon>
        <taxon>Mariprofundales</taxon>
        <taxon>Mariprofundaceae</taxon>
        <taxon>Mariprofundus</taxon>
    </lineage>
</organism>
<dbReference type="KEGG" id="maes:Ga0123461_1257"/>
<protein>
    <recommendedName>
        <fullName evidence="4">Outer membrane protein beta-barrel domain-containing protein</fullName>
    </recommendedName>
</protein>
<keyword evidence="1" id="KW-0472">Membrane</keyword>
<feature type="transmembrane region" description="Helical" evidence="1">
    <location>
        <begin position="24"/>
        <end position="43"/>
    </location>
</feature>
<evidence type="ECO:0000313" key="3">
    <source>
        <dbReference type="Proteomes" id="UP000231701"/>
    </source>
</evidence>
<evidence type="ECO:0000313" key="2">
    <source>
        <dbReference type="EMBL" id="ATX79676.1"/>
    </source>
</evidence>
<dbReference type="Proteomes" id="UP000231701">
    <property type="component" value="Chromosome"/>
</dbReference>
<dbReference type="Gene3D" id="2.40.160.20">
    <property type="match status" value="1"/>
</dbReference>
<dbReference type="EMBL" id="CP018799">
    <property type="protein sequence ID" value="ATX79676.1"/>
    <property type="molecule type" value="Genomic_DNA"/>
</dbReference>
<evidence type="ECO:0008006" key="4">
    <source>
        <dbReference type="Google" id="ProtNLM"/>
    </source>
</evidence>
<proteinExistence type="predicted"/>
<keyword evidence="1" id="KW-1133">Transmembrane helix</keyword>